<evidence type="ECO:0000256" key="5">
    <source>
        <dbReference type="ARBA" id="ARBA00023002"/>
    </source>
</evidence>
<dbReference type="SUPFAM" id="SSF51395">
    <property type="entry name" value="FMN-linked oxidoreductases"/>
    <property type="match status" value="1"/>
</dbReference>
<dbReference type="PANTHER" id="PTHR43303:SF4">
    <property type="entry name" value="NADPH DEHYDROGENASE C23G7.10C-RELATED"/>
    <property type="match status" value="1"/>
</dbReference>
<dbReference type="Gene3D" id="3.20.20.70">
    <property type="entry name" value="Aldolase class I"/>
    <property type="match status" value="1"/>
</dbReference>
<evidence type="ECO:0000256" key="2">
    <source>
        <dbReference type="ARBA" id="ARBA00022630"/>
    </source>
</evidence>
<accession>A0A562KEF3</accession>
<keyword evidence="5" id="KW-0560">Oxidoreductase</keyword>
<dbReference type="GO" id="GO:0010181">
    <property type="term" value="F:FMN binding"/>
    <property type="evidence" value="ECO:0007669"/>
    <property type="project" value="InterPro"/>
</dbReference>
<reference evidence="7 8" key="1">
    <citation type="journal article" date="2015" name="Stand. Genomic Sci.">
        <title>Genomic Encyclopedia of Bacterial and Archaeal Type Strains, Phase III: the genomes of soil and plant-associated and newly described type strains.</title>
        <authorList>
            <person name="Whitman W.B."/>
            <person name="Woyke T."/>
            <person name="Klenk H.P."/>
            <person name="Zhou Y."/>
            <person name="Lilburn T.G."/>
            <person name="Beck B.J."/>
            <person name="De Vos P."/>
            <person name="Vandamme P."/>
            <person name="Eisen J.A."/>
            <person name="Garrity G."/>
            <person name="Hugenholtz P."/>
            <person name="Kyrpides N.C."/>
        </authorList>
    </citation>
    <scope>NUCLEOTIDE SEQUENCE [LARGE SCALE GENOMIC DNA]</scope>
    <source>
        <strain evidence="7 8">CGMCC 1.7748</strain>
    </source>
</reference>
<evidence type="ECO:0000313" key="7">
    <source>
        <dbReference type="EMBL" id="TWH93808.1"/>
    </source>
</evidence>
<dbReference type="CDD" id="cd04747">
    <property type="entry name" value="OYE_like_5_FMN"/>
    <property type="match status" value="1"/>
</dbReference>
<evidence type="ECO:0000256" key="1">
    <source>
        <dbReference type="ARBA" id="ARBA00001917"/>
    </source>
</evidence>
<feature type="domain" description="NADH:flavin oxidoreductase/NADH oxidase N-terminal" evidence="6">
    <location>
        <begin position="7"/>
        <end position="299"/>
    </location>
</feature>
<dbReference type="InterPro" id="IPR044152">
    <property type="entry name" value="YqjM-like"/>
</dbReference>
<evidence type="ECO:0000313" key="8">
    <source>
        <dbReference type="Proteomes" id="UP000316624"/>
    </source>
</evidence>
<dbReference type="EMBL" id="VLKK01000006">
    <property type="protein sequence ID" value="TWH93808.1"/>
    <property type="molecule type" value="Genomic_DNA"/>
</dbReference>
<dbReference type="GO" id="GO:0050661">
    <property type="term" value="F:NADP binding"/>
    <property type="evidence" value="ECO:0007669"/>
    <property type="project" value="InterPro"/>
</dbReference>
<dbReference type="Proteomes" id="UP000316624">
    <property type="component" value="Unassembled WGS sequence"/>
</dbReference>
<dbReference type="Pfam" id="PF00724">
    <property type="entry name" value="Oxidored_FMN"/>
    <property type="match status" value="1"/>
</dbReference>
<dbReference type="GO" id="GO:0003959">
    <property type="term" value="F:NADPH dehydrogenase activity"/>
    <property type="evidence" value="ECO:0007669"/>
    <property type="project" value="InterPro"/>
</dbReference>
<organism evidence="7 8">
    <name type="scientific">Sphingobium wenxiniae (strain DSM 21828 / CGMCC 1.7748 / JZ-1)</name>
    <dbReference type="NCBI Taxonomy" id="595605"/>
    <lineage>
        <taxon>Bacteria</taxon>
        <taxon>Pseudomonadati</taxon>
        <taxon>Pseudomonadota</taxon>
        <taxon>Alphaproteobacteria</taxon>
        <taxon>Sphingomonadales</taxon>
        <taxon>Sphingomonadaceae</taxon>
        <taxon>Sphingobium</taxon>
    </lineage>
</organism>
<evidence type="ECO:0000256" key="3">
    <source>
        <dbReference type="ARBA" id="ARBA00022643"/>
    </source>
</evidence>
<keyword evidence="2" id="KW-0285">Flavoprotein</keyword>
<comment type="cofactor">
    <cofactor evidence="1">
        <name>FMN</name>
        <dbReference type="ChEBI" id="CHEBI:58210"/>
    </cofactor>
</comment>
<protein>
    <submittedName>
        <fullName evidence="7">2,4-dienoyl-CoA reductase-like NADH-dependent reductase (Old Yellow Enzyme family)</fullName>
    </submittedName>
</protein>
<dbReference type="PANTHER" id="PTHR43303">
    <property type="entry name" value="NADPH DEHYDROGENASE C23G7.10C-RELATED"/>
    <property type="match status" value="1"/>
</dbReference>
<keyword evidence="8" id="KW-1185">Reference proteome</keyword>
<evidence type="ECO:0000259" key="6">
    <source>
        <dbReference type="Pfam" id="PF00724"/>
    </source>
</evidence>
<dbReference type="AlphaFoldDB" id="A0A562KEF3"/>
<keyword evidence="3" id="KW-0288">FMN</keyword>
<evidence type="ECO:0000256" key="4">
    <source>
        <dbReference type="ARBA" id="ARBA00022857"/>
    </source>
</evidence>
<dbReference type="InterPro" id="IPR013785">
    <property type="entry name" value="Aldolase_TIM"/>
</dbReference>
<proteinExistence type="predicted"/>
<sequence length="370" mass="40910">MDLLQALCEPFSYKSLELKNRFAMSPMTRYFAPDGLPTEEMAAYYRRRAEGDVGLIISEGLGIDRAASRAVTFIPNFCGDEALAGWERVLDGVHAAGAKMAPQLWHVGGVPDYNFPDAEHAPLESPSGLIGPNVNGGRVMTEEDAADVVESYARAAAHAKHLGFDALEVHAAHGYLVDQFFWGETNRRGDRFGGATLRDRARFGAEIFRAMRRAVGEDFVLLMRISQWKTGYYDTKLAESPAALEEWLSPLAEAGVDIFDCSQRRFWEPEFEGSDLNLAGWAKKMVGQPTITVGSVGLDRDLFADFEQGGESGVNAASLAELVRRYERGDFDIVAIGRALLSDPSWLRKVRENRLGELTPYSAEAMKILF</sequence>
<keyword evidence="4" id="KW-0521">NADP</keyword>
<dbReference type="RefSeq" id="WP_021245449.1">
    <property type="nucleotide sequence ID" value="NZ_JACIIY010000004.1"/>
</dbReference>
<gene>
    <name evidence="7" type="ORF">IQ35_02018</name>
</gene>
<comment type="caution">
    <text evidence="7">The sequence shown here is derived from an EMBL/GenBank/DDBJ whole genome shotgun (WGS) entry which is preliminary data.</text>
</comment>
<name>A0A562KEF3_SPHWJ</name>
<dbReference type="FunFam" id="3.20.20.70:FF:000262">
    <property type="entry name" value="NADH:flavin oxidoreductase"/>
    <property type="match status" value="1"/>
</dbReference>
<dbReference type="InterPro" id="IPR001155">
    <property type="entry name" value="OxRdtase_FMN_N"/>
</dbReference>